<name>A0A1H8ZEP9_9GAMM</name>
<dbReference type="SUPFAM" id="SSF53067">
    <property type="entry name" value="Actin-like ATPase domain"/>
    <property type="match status" value="1"/>
</dbReference>
<dbReference type="InterPro" id="IPR043129">
    <property type="entry name" value="ATPase_NBD"/>
</dbReference>
<dbReference type="GO" id="GO:0005536">
    <property type="term" value="F:D-glucose binding"/>
    <property type="evidence" value="ECO:0007669"/>
    <property type="project" value="InterPro"/>
</dbReference>
<keyword evidence="5" id="KW-1185">Reference proteome</keyword>
<dbReference type="NCBIfam" id="TIGR00749">
    <property type="entry name" value="glk"/>
    <property type="match status" value="1"/>
</dbReference>
<dbReference type="GO" id="GO:0006096">
    <property type="term" value="P:glycolytic process"/>
    <property type="evidence" value="ECO:0007669"/>
    <property type="project" value="InterPro"/>
</dbReference>
<dbReference type="PANTHER" id="PTHR47363:SF1">
    <property type="entry name" value="GLUCOKINASE"/>
    <property type="match status" value="1"/>
</dbReference>
<gene>
    <name evidence="4" type="ORF">SAMN05421693_102114</name>
</gene>
<dbReference type="AlphaFoldDB" id="A0A1H8ZEP9"/>
<keyword evidence="1" id="KW-0808">Transferase</keyword>
<dbReference type="GO" id="GO:0004340">
    <property type="term" value="F:glucokinase activity"/>
    <property type="evidence" value="ECO:0007669"/>
    <property type="project" value="InterPro"/>
</dbReference>
<organism evidence="4 5">
    <name type="scientific">Ectothiorhodospira magna</name>
    <dbReference type="NCBI Taxonomy" id="867345"/>
    <lineage>
        <taxon>Bacteria</taxon>
        <taxon>Pseudomonadati</taxon>
        <taxon>Pseudomonadota</taxon>
        <taxon>Gammaproteobacteria</taxon>
        <taxon>Chromatiales</taxon>
        <taxon>Ectothiorhodospiraceae</taxon>
        <taxon>Ectothiorhodospira</taxon>
    </lineage>
</organism>
<dbReference type="Gene3D" id="3.40.367.20">
    <property type="match status" value="1"/>
</dbReference>
<evidence type="ECO:0000313" key="5">
    <source>
        <dbReference type="Proteomes" id="UP000199496"/>
    </source>
</evidence>
<evidence type="ECO:0000256" key="2">
    <source>
        <dbReference type="ARBA" id="ARBA00022777"/>
    </source>
</evidence>
<dbReference type="Gene3D" id="3.30.420.40">
    <property type="match status" value="1"/>
</dbReference>
<dbReference type="RefSeq" id="WP_090202878.1">
    <property type="nucleotide sequence ID" value="NZ_FOFO01000002.1"/>
</dbReference>
<dbReference type="InterPro" id="IPR003836">
    <property type="entry name" value="Glucokinase"/>
</dbReference>
<keyword evidence="2 4" id="KW-0418">Kinase</keyword>
<accession>A0A1H8ZEP9</accession>
<dbReference type="GO" id="GO:0005524">
    <property type="term" value="F:ATP binding"/>
    <property type="evidence" value="ECO:0007669"/>
    <property type="project" value="InterPro"/>
</dbReference>
<dbReference type="PANTHER" id="PTHR47363">
    <property type="entry name" value="GLUCOKINASE"/>
    <property type="match status" value="1"/>
</dbReference>
<dbReference type="STRING" id="867345.SAMN05421693_102114"/>
<dbReference type="OrthoDB" id="9800595at2"/>
<evidence type="ECO:0000256" key="3">
    <source>
        <dbReference type="RuleBase" id="RU004046"/>
    </source>
</evidence>
<reference evidence="4 5" key="1">
    <citation type="submission" date="2016-10" db="EMBL/GenBank/DDBJ databases">
        <authorList>
            <person name="de Groot N.N."/>
        </authorList>
    </citation>
    <scope>NUCLEOTIDE SEQUENCE [LARGE SCALE GENOMIC DNA]</scope>
    <source>
        <strain evidence="4 5">B7-7</strain>
    </source>
</reference>
<protein>
    <submittedName>
        <fullName evidence="4">Glucokinase</fullName>
    </submittedName>
</protein>
<sequence length="332" mass="34917">MDILAGDIGGTKTLLMRAKVIQGQLVQRDIQHYISADYPHLAPMVQAFLAQTGGGTPVAATFALAGPVTRRGDQQQARLTNLPWHLDSRQLAQDLGLARVVLINDFEGIAHSLEDLPADSLHTLQQGNREPAGVRLVVGAGTGLGVCMVCPGHPPQLIPTEAGHSTLAPGDARQSRLWASITQQEGRCSREHLLSGRGIARIARFLLEESPQTPDKTISDIMAQPDPAPELTRLALTGSHPLAVDALALFCDLYGGQTGDLALGCLPFGGIYIAGGIAPRILPLLDGGGFITAFGHKPPMSHLLAQMPVQVITDPQAGLLGAARLAASLGMP</sequence>
<proteinExistence type="inferred from homology"/>
<dbReference type="CDD" id="cd24008">
    <property type="entry name" value="ASKHA_NBD_GLK"/>
    <property type="match status" value="1"/>
</dbReference>
<dbReference type="Pfam" id="PF02685">
    <property type="entry name" value="Glucokinase"/>
    <property type="match status" value="1"/>
</dbReference>
<evidence type="ECO:0000256" key="1">
    <source>
        <dbReference type="ARBA" id="ARBA00022679"/>
    </source>
</evidence>
<dbReference type="Proteomes" id="UP000199496">
    <property type="component" value="Unassembled WGS sequence"/>
</dbReference>
<comment type="similarity">
    <text evidence="3">Belongs to the bacterial glucokinase family.</text>
</comment>
<dbReference type="EMBL" id="FOFO01000002">
    <property type="protein sequence ID" value="SEP62852.1"/>
    <property type="molecule type" value="Genomic_DNA"/>
</dbReference>
<evidence type="ECO:0000313" key="4">
    <source>
        <dbReference type="EMBL" id="SEP62852.1"/>
    </source>
</evidence>